<dbReference type="SMART" id="SM00741">
    <property type="entry name" value="SapB"/>
    <property type="match status" value="1"/>
</dbReference>
<dbReference type="InterPro" id="IPR008138">
    <property type="entry name" value="SapB_2"/>
</dbReference>
<evidence type="ECO:0000256" key="2">
    <source>
        <dbReference type="SAM" id="SignalP"/>
    </source>
</evidence>
<dbReference type="Pfam" id="PF03489">
    <property type="entry name" value="SapB_2"/>
    <property type="match status" value="1"/>
</dbReference>
<evidence type="ECO:0000313" key="5">
    <source>
        <dbReference type="Proteomes" id="UP000031036"/>
    </source>
</evidence>
<sequence>MKTFLASSLLLACCLHGISSVAVDGEVYPKSSDNYGIKKTLKPHQMRTEGVATGYMCSICNQTVSATRELILDHEAEISEVLDQVCYKLFNTHPSQEAACEWIIKQELSYIVSLVKKNIKPMQICTNVGLC</sequence>
<dbReference type="InterPro" id="IPR008139">
    <property type="entry name" value="SaposinB_dom"/>
</dbReference>
<protein>
    <recommendedName>
        <fullName evidence="3">Saposin B-type domain-containing protein</fullName>
    </recommendedName>
</protein>
<name>A0A0B2VTJ0_TOXCA</name>
<evidence type="ECO:0000313" key="4">
    <source>
        <dbReference type="EMBL" id="KHN84679.1"/>
    </source>
</evidence>
<keyword evidence="1" id="KW-1015">Disulfide bond</keyword>
<feature type="domain" description="Saposin B-type" evidence="3">
    <location>
        <begin position="53"/>
        <end position="131"/>
    </location>
</feature>
<dbReference type="EMBL" id="JPKZ01000906">
    <property type="protein sequence ID" value="KHN84679.1"/>
    <property type="molecule type" value="Genomic_DNA"/>
</dbReference>
<proteinExistence type="predicted"/>
<feature type="chain" id="PRO_5002096332" description="Saposin B-type domain-containing protein" evidence="2">
    <location>
        <begin position="21"/>
        <end position="131"/>
    </location>
</feature>
<keyword evidence="2" id="KW-0732">Signal</keyword>
<accession>A0A0B2VTJ0</accession>
<dbReference type="InterPro" id="IPR011001">
    <property type="entry name" value="Saposin-like"/>
</dbReference>
<dbReference type="PROSITE" id="PS50015">
    <property type="entry name" value="SAP_B"/>
    <property type="match status" value="1"/>
</dbReference>
<organism evidence="4 5">
    <name type="scientific">Toxocara canis</name>
    <name type="common">Canine roundworm</name>
    <dbReference type="NCBI Taxonomy" id="6265"/>
    <lineage>
        <taxon>Eukaryota</taxon>
        <taxon>Metazoa</taxon>
        <taxon>Ecdysozoa</taxon>
        <taxon>Nematoda</taxon>
        <taxon>Chromadorea</taxon>
        <taxon>Rhabditida</taxon>
        <taxon>Spirurina</taxon>
        <taxon>Ascaridomorpha</taxon>
        <taxon>Ascaridoidea</taxon>
        <taxon>Toxocaridae</taxon>
        <taxon>Toxocara</taxon>
    </lineage>
</organism>
<feature type="signal peptide" evidence="2">
    <location>
        <begin position="1"/>
        <end position="20"/>
    </location>
</feature>
<dbReference type="AlphaFoldDB" id="A0A0B2VTJ0"/>
<comment type="caution">
    <text evidence="4">The sequence shown here is derived from an EMBL/GenBank/DDBJ whole genome shotgun (WGS) entry which is preliminary data.</text>
</comment>
<evidence type="ECO:0000259" key="3">
    <source>
        <dbReference type="PROSITE" id="PS50015"/>
    </source>
</evidence>
<evidence type="ECO:0000256" key="1">
    <source>
        <dbReference type="ARBA" id="ARBA00023157"/>
    </source>
</evidence>
<dbReference type="Proteomes" id="UP000031036">
    <property type="component" value="Unassembled WGS sequence"/>
</dbReference>
<reference evidence="4 5" key="1">
    <citation type="submission" date="2014-11" db="EMBL/GenBank/DDBJ databases">
        <title>Genetic blueprint of the zoonotic pathogen Toxocara canis.</title>
        <authorList>
            <person name="Zhu X.-Q."/>
            <person name="Korhonen P.K."/>
            <person name="Cai H."/>
            <person name="Young N.D."/>
            <person name="Nejsum P."/>
            <person name="von Samson-Himmelstjerna G."/>
            <person name="Boag P.R."/>
            <person name="Tan P."/>
            <person name="Li Q."/>
            <person name="Min J."/>
            <person name="Yang Y."/>
            <person name="Wang X."/>
            <person name="Fang X."/>
            <person name="Hall R.S."/>
            <person name="Hofmann A."/>
            <person name="Sternberg P.W."/>
            <person name="Jex A.R."/>
            <person name="Gasser R.B."/>
        </authorList>
    </citation>
    <scope>NUCLEOTIDE SEQUENCE [LARGE SCALE GENOMIC DNA]</scope>
    <source>
        <strain evidence="4">PN_DK_2014</strain>
    </source>
</reference>
<gene>
    <name evidence="4" type="ORF">Tcan_11441</name>
</gene>
<dbReference type="Gene3D" id="1.10.225.10">
    <property type="entry name" value="Saposin-like"/>
    <property type="match status" value="1"/>
</dbReference>
<keyword evidence="5" id="KW-1185">Reference proteome</keyword>
<dbReference type="OrthoDB" id="5853906at2759"/>
<dbReference type="SUPFAM" id="SSF47862">
    <property type="entry name" value="Saposin"/>
    <property type="match status" value="1"/>
</dbReference>